<evidence type="ECO:0000313" key="4">
    <source>
        <dbReference type="Proteomes" id="UP000703269"/>
    </source>
</evidence>
<evidence type="ECO:0000259" key="1">
    <source>
        <dbReference type="Pfam" id="PF11443"/>
    </source>
</evidence>
<protein>
    <submittedName>
        <fullName evidence="3">Uncharacterized protein</fullName>
    </submittedName>
</protein>
<comment type="caution">
    <text evidence="3">The sequence shown here is derived from an EMBL/GenBank/DDBJ whole genome shotgun (WGS) entry which is preliminary data.</text>
</comment>
<keyword evidence="4" id="KW-1185">Reference proteome</keyword>
<organism evidence="3 4">
    <name type="scientific">Phanerochaete sordida</name>
    <dbReference type="NCBI Taxonomy" id="48140"/>
    <lineage>
        <taxon>Eukaryota</taxon>
        <taxon>Fungi</taxon>
        <taxon>Dikarya</taxon>
        <taxon>Basidiomycota</taxon>
        <taxon>Agaricomycotina</taxon>
        <taxon>Agaricomycetes</taxon>
        <taxon>Polyporales</taxon>
        <taxon>Phanerochaetaceae</taxon>
        <taxon>Phanerochaete</taxon>
    </lineage>
</organism>
<dbReference type="EMBL" id="BPQB01000070">
    <property type="protein sequence ID" value="GJE97339.1"/>
    <property type="molecule type" value="Genomic_DNA"/>
</dbReference>
<dbReference type="Pfam" id="PF25043">
    <property type="entry name" value="DUF7788"/>
    <property type="match status" value="1"/>
</dbReference>
<dbReference type="PANTHER" id="PTHR31373">
    <property type="entry name" value="OS06G0652100 PROTEIN"/>
    <property type="match status" value="1"/>
</dbReference>
<evidence type="ECO:0000313" key="3">
    <source>
        <dbReference type="EMBL" id="GJE97339.1"/>
    </source>
</evidence>
<dbReference type="OrthoDB" id="1149618at2759"/>
<dbReference type="InterPro" id="IPR058580">
    <property type="entry name" value="DUF2828"/>
</dbReference>
<dbReference type="PIRSF" id="PIRSF015417">
    <property type="entry name" value="T31B5_30_vWA"/>
    <property type="match status" value="1"/>
</dbReference>
<sequence>MDYRSTGSPVLDVFQVGKIDKHDEWLGPKLQKAWEEDPALTLRLIWNKRSIHDGKGDRELFYQAFGWLLENHPRTAIVNLPQLVTPIGKRGSHVSHGYWKVLLNIVALAFHEQLGPRWGPAPFLTGSRWRYGYWEDRHRLSDLERKQWAQEKWENKAVRFHSMIEKGLAKPRVRALYVAVARLFAEQLVKDIQLAWRVESMPPGEEREATLRQISLAGKWAPTPGGSHDRVTNLATAIAQLIYHDPSFAHRPTLSLSRDIPTSAPDAHILRSFYQRWILAPLRRVLSCPEPHMAANRWSDINYRDVTSTAMRRNLPIFYRHDPDRVEKYLEISESGNKDEKDSMSGATLLPHQLVRKAAKYAYAAKHTPDPAEPDIKDYNKRVADKMLRGIEAQWRTTVERVRAAGVLDDCLAVCDTSQSMGSLWDPKNSAKPIFPALALALLAAEVARPPFAHTFIEISSSLAGLVRLAPGMSLAERVRAVSHGSWDVSRFQDVFLKSLLQPGVAKRVPRERMVKRLLVFSDMRFDAMNQATEGAWDRMLDVLPRAFAKAGYDIPEIVYWDLAAGTRTPPAKAKRAGVTFMHGSSPAMLRTFLGEPEDTVDPDEVDVDALRMTRVHRDPKFIMMRAASQKSYDGLVVVD</sequence>
<feature type="domain" description="DUF7788" evidence="2">
    <location>
        <begin position="410"/>
        <end position="623"/>
    </location>
</feature>
<name>A0A9P3GPY4_9APHY</name>
<dbReference type="Proteomes" id="UP000703269">
    <property type="component" value="Unassembled WGS sequence"/>
</dbReference>
<gene>
    <name evidence="3" type="ORF">PsYK624_135550</name>
</gene>
<feature type="domain" description="DUF2828" evidence="1">
    <location>
        <begin position="2"/>
        <end position="408"/>
    </location>
</feature>
<dbReference type="PANTHER" id="PTHR31373:SF27">
    <property type="entry name" value="TROVE DOMAIN-CONTAINING PROTEIN"/>
    <property type="match status" value="1"/>
</dbReference>
<dbReference type="AlphaFoldDB" id="A0A9P3GPY4"/>
<evidence type="ECO:0000259" key="2">
    <source>
        <dbReference type="Pfam" id="PF25043"/>
    </source>
</evidence>
<reference evidence="3 4" key="1">
    <citation type="submission" date="2021-08" db="EMBL/GenBank/DDBJ databases">
        <title>Draft Genome Sequence of Phanerochaete sordida strain YK-624.</title>
        <authorList>
            <person name="Mori T."/>
            <person name="Dohra H."/>
            <person name="Suzuki T."/>
            <person name="Kawagishi H."/>
            <person name="Hirai H."/>
        </authorList>
    </citation>
    <scope>NUCLEOTIDE SEQUENCE [LARGE SCALE GENOMIC DNA]</scope>
    <source>
        <strain evidence="3 4">YK-624</strain>
    </source>
</reference>
<dbReference type="Pfam" id="PF11443">
    <property type="entry name" value="DUF2828"/>
    <property type="match status" value="1"/>
</dbReference>
<dbReference type="InterPro" id="IPR056690">
    <property type="entry name" value="DUF7788"/>
</dbReference>
<proteinExistence type="predicted"/>
<dbReference type="InterPro" id="IPR011205">
    <property type="entry name" value="UCP015417_vWA"/>
</dbReference>
<accession>A0A9P3GPY4</accession>